<dbReference type="EMBL" id="JAUSTR010000011">
    <property type="protein sequence ID" value="MDQ0163224.1"/>
    <property type="molecule type" value="Genomic_DNA"/>
</dbReference>
<sequence>MIKQNIGIVNSLVRITFGLTMLCWACAKYVKTPWRDSLLLVIFASAMKVGEGILRFCPITFMFENYQEEKNEEKEISFNPS</sequence>
<dbReference type="RefSeq" id="WP_044894266.1">
    <property type="nucleotide sequence ID" value="NZ_JAUSTR010000011.1"/>
</dbReference>
<evidence type="ECO:0000313" key="3">
    <source>
        <dbReference type="Proteomes" id="UP001225646"/>
    </source>
</evidence>
<evidence type="ECO:0000313" key="2">
    <source>
        <dbReference type="EMBL" id="MDQ0163224.1"/>
    </source>
</evidence>
<protein>
    <recommendedName>
        <fullName evidence="1">Inner membrane protein YgaP-like transmembrane domain-containing protein</fullName>
    </recommendedName>
</protein>
<organism evidence="2 3">
    <name type="scientific">Aeribacillus alveayuensis</name>
    <dbReference type="NCBI Taxonomy" id="279215"/>
    <lineage>
        <taxon>Bacteria</taxon>
        <taxon>Bacillati</taxon>
        <taxon>Bacillota</taxon>
        <taxon>Bacilli</taxon>
        <taxon>Bacillales</taxon>
        <taxon>Bacillaceae</taxon>
        <taxon>Aeribacillus</taxon>
    </lineage>
</organism>
<dbReference type="Pfam" id="PF11127">
    <property type="entry name" value="YgaP-like_TM"/>
    <property type="match status" value="1"/>
</dbReference>
<name>A0ABT9VQH0_9BACI</name>
<proteinExistence type="predicted"/>
<reference evidence="2 3" key="1">
    <citation type="submission" date="2023-07" db="EMBL/GenBank/DDBJ databases">
        <title>Genomic Encyclopedia of Type Strains, Phase IV (KMG-IV): sequencing the most valuable type-strain genomes for metagenomic binning, comparative biology and taxonomic classification.</title>
        <authorList>
            <person name="Goeker M."/>
        </authorList>
    </citation>
    <scope>NUCLEOTIDE SEQUENCE [LARGE SCALE GENOMIC DNA]</scope>
    <source>
        <strain evidence="2 3">DSM 19092</strain>
    </source>
</reference>
<gene>
    <name evidence="2" type="ORF">J2S06_002302</name>
</gene>
<keyword evidence="3" id="KW-1185">Reference proteome</keyword>
<feature type="domain" description="Inner membrane protein YgaP-like transmembrane" evidence="1">
    <location>
        <begin position="3"/>
        <end position="67"/>
    </location>
</feature>
<evidence type="ECO:0000259" key="1">
    <source>
        <dbReference type="Pfam" id="PF11127"/>
    </source>
</evidence>
<accession>A0ABT9VQH0</accession>
<comment type="caution">
    <text evidence="2">The sequence shown here is derived from an EMBL/GenBank/DDBJ whole genome shotgun (WGS) entry which is preliminary data.</text>
</comment>
<dbReference type="InterPro" id="IPR021309">
    <property type="entry name" value="YgaP-like_TM"/>
</dbReference>
<dbReference type="Proteomes" id="UP001225646">
    <property type="component" value="Unassembled WGS sequence"/>
</dbReference>